<comment type="caution">
    <text evidence="5">The sequence shown here is derived from an EMBL/GenBank/DDBJ whole genome shotgun (WGS) entry which is preliminary data.</text>
</comment>
<keyword evidence="1" id="KW-0479">Metal-binding</keyword>
<protein>
    <recommendedName>
        <fullName evidence="4">MYND-type domain-containing protein</fullName>
    </recommendedName>
</protein>
<accession>A0ABQ8V594</accession>
<evidence type="ECO:0000313" key="5">
    <source>
        <dbReference type="EMBL" id="KAJ4473931.1"/>
    </source>
</evidence>
<organism evidence="5 6">
    <name type="scientific">Lentinula lateritia</name>
    <dbReference type="NCBI Taxonomy" id="40482"/>
    <lineage>
        <taxon>Eukaryota</taxon>
        <taxon>Fungi</taxon>
        <taxon>Dikarya</taxon>
        <taxon>Basidiomycota</taxon>
        <taxon>Agaricomycotina</taxon>
        <taxon>Agaricomycetes</taxon>
        <taxon>Agaricomycetidae</taxon>
        <taxon>Agaricales</taxon>
        <taxon>Marasmiineae</taxon>
        <taxon>Omphalotaceae</taxon>
        <taxon>Lentinula</taxon>
    </lineage>
</organism>
<dbReference type="Pfam" id="PF01753">
    <property type="entry name" value="zf-MYND"/>
    <property type="match status" value="1"/>
</dbReference>
<evidence type="ECO:0000256" key="2">
    <source>
        <dbReference type="ARBA" id="ARBA00022771"/>
    </source>
</evidence>
<proteinExistence type="predicted"/>
<dbReference type="EMBL" id="JANVFT010000079">
    <property type="protein sequence ID" value="KAJ4473931.1"/>
    <property type="molecule type" value="Genomic_DNA"/>
</dbReference>
<dbReference type="Gene3D" id="6.10.140.2220">
    <property type="match status" value="1"/>
</dbReference>
<sequence>MNAEQEQIGGTEDMWKETPGLFFMHSVALARSRTDDNKTKETLSRIINDKNIDKGSQGMIFLVKSKMRNHMSNDSSSGSRRILTVCPTQRSWRYSPDNNIKEDPILAGLGGEKWLNNCRHTHKTDIRLTRVRRHCQAREPQCSRCRHVFYCSRECQILHLPYHKRVLRFRDLQHI</sequence>
<evidence type="ECO:0000256" key="1">
    <source>
        <dbReference type="ARBA" id="ARBA00022723"/>
    </source>
</evidence>
<evidence type="ECO:0000256" key="3">
    <source>
        <dbReference type="ARBA" id="ARBA00022833"/>
    </source>
</evidence>
<keyword evidence="6" id="KW-1185">Reference proteome</keyword>
<keyword evidence="3" id="KW-0862">Zinc</keyword>
<dbReference type="InterPro" id="IPR002893">
    <property type="entry name" value="Znf_MYND"/>
</dbReference>
<keyword evidence="2" id="KW-0863">Zinc-finger</keyword>
<reference evidence="5" key="1">
    <citation type="submission" date="2022-08" db="EMBL/GenBank/DDBJ databases">
        <title>A Global Phylogenomic Analysis of the Shiitake Genus Lentinula.</title>
        <authorList>
            <consortium name="DOE Joint Genome Institute"/>
            <person name="Sierra-Patev S."/>
            <person name="Min B."/>
            <person name="Naranjo-Ortiz M."/>
            <person name="Looney B."/>
            <person name="Konkel Z."/>
            <person name="Slot J.C."/>
            <person name="Sakamoto Y."/>
            <person name="Steenwyk J.L."/>
            <person name="Rokas A."/>
            <person name="Carro J."/>
            <person name="Camarero S."/>
            <person name="Ferreira P."/>
            <person name="Molpeceres G."/>
            <person name="Ruiz-Duenas F.J."/>
            <person name="Serrano A."/>
            <person name="Henrissat B."/>
            <person name="Drula E."/>
            <person name="Hughes K.W."/>
            <person name="Mata J.L."/>
            <person name="Ishikawa N.K."/>
            <person name="Vargas-Isla R."/>
            <person name="Ushijima S."/>
            <person name="Smith C.A."/>
            <person name="Ahrendt S."/>
            <person name="Andreopoulos W."/>
            <person name="He G."/>
            <person name="Labutti K."/>
            <person name="Lipzen A."/>
            <person name="Ng V."/>
            <person name="Riley R."/>
            <person name="Sandor L."/>
            <person name="Barry K."/>
            <person name="Martinez A.T."/>
            <person name="Xiao Y."/>
            <person name="Gibbons J.G."/>
            <person name="Terashima K."/>
            <person name="Grigoriev I.V."/>
            <person name="Hibbett D.S."/>
        </authorList>
    </citation>
    <scope>NUCLEOTIDE SEQUENCE</scope>
    <source>
        <strain evidence="5">RHP3577 ss4</strain>
    </source>
</reference>
<dbReference type="Proteomes" id="UP001150217">
    <property type="component" value="Unassembled WGS sequence"/>
</dbReference>
<evidence type="ECO:0000313" key="6">
    <source>
        <dbReference type="Proteomes" id="UP001150217"/>
    </source>
</evidence>
<dbReference type="SUPFAM" id="SSF144232">
    <property type="entry name" value="HIT/MYND zinc finger-like"/>
    <property type="match status" value="1"/>
</dbReference>
<name>A0ABQ8V594_9AGAR</name>
<gene>
    <name evidence="5" type="ORF">C8R41DRAFT_562915</name>
</gene>
<feature type="domain" description="MYND-type" evidence="4">
    <location>
        <begin position="134"/>
        <end position="165"/>
    </location>
</feature>
<evidence type="ECO:0000259" key="4">
    <source>
        <dbReference type="Pfam" id="PF01753"/>
    </source>
</evidence>